<evidence type="ECO:0000256" key="2">
    <source>
        <dbReference type="ARBA" id="ARBA00010617"/>
    </source>
</evidence>
<dbReference type="GO" id="GO:0004497">
    <property type="term" value="F:monooxygenase activity"/>
    <property type="evidence" value="ECO:0007669"/>
    <property type="project" value="UniProtKB-KW"/>
</dbReference>
<keyword evidence="5" id="KW-0560">Oxidoreductase</keyword>
<dbReference type="PANTHER" id="PTHR47955">
    <property type="entry name" value="CYTOCHROME P450 FAMILY 71 PROTEIN"/>
    <property type="match status" value="1"/>
</dbReference>
<dbReference type="AlphaFoldDB" id="A0A8X7Z8P7"/>
<keyword evidence="6" id="KW-0408">Iron</keyword>
<sequence>MNSISQSSSPATPVNLTQMLYSAFASIVFRMAFGKSFQGSDFHNERCYNARIERAFLELDTLFQQVIDDHLKAERKERKEDVINVLLKMERDQTESSAPQLTKDNIEAVILLSYEPFPSKATENEQMKGYCQFFVYPI</sequence>
<keyword evidence="9" id="KW-1185">Reference proteome</keyword>
<organism evidence="8 9">
    <name type="scientific">Populus tomentosa</name>
    <name type="common">Chinese white poplar</name>
    <dbReference type="NCBI Taxonomy" id="118781"/>
    <lineage>
        <taxon>Eukaryota</taxon>
        <taxon>Viridiplantae</taxon>
        <taxon>Streptophyta</taxon>
        <taxon>Embryophyta</taxon>
        <taxon>Tracheophyta</taxon>
        <taxon>Spermatophyta</taxon>
        <taxon>Magnoliopsida</taxon>
        <taxon>eudicotyledons</taxon>
        <taxon>Gunneridae</taxon>
        <taxon>Pentapetalae</taxon>
        <taxon>rosids</taxon>
        <taxon>fabids</taxon>
        <taxon>Malpighiales</taxon>
        <taxon>Salicaceae</taxon>
        <taxon>Saliceae</taxon>
        <taxon>Populus</taxon>
    </lineage>
</organism>
<dbReference type="OrthoDB" id="2789670at2759"/>
<keyword evidence="7" id="KW-0503">Monooxygenase</keyword>
<reference evidence="8" key="1">
    <citation type="journal article" date="2020" name="bioRxiv">
        <title>Hybrid origin of Populus tomentosa Carr. identified through genome sequencing and phylogenomic analysis.</title>
        <authorList>
            <person name="An X."/>
            <person name="Gao K."/>
            <person name="Chen Z."/>
            <person name="Li J."/>
            <person name="Yang X."/>
            <person name="Yang X."/>
            <person name="Zhou J."/>
            <person name="Guo T."/>
            <person name="Zhao T."/>
            <person name="Huang S."/>
            <person name="Miao D."/>
            <person name="Khan W.U."/>
            <person name="Rao P."/>
            <person name="Ye M."/>
            <person name="Lei B."/>
            <person name="Liao W."/>
            <person name="Wang J."/>
            <person name="Ji L."/>
            <person name="Li Y."/>
            <person name="Guo B."/>
            <person name="Mustafa N.S."/>
            <person name="Li S."/>
            <person name="Yun Q."/>
            <person name="Keller S.R."/>
            <person name="Mao J."/>
            <person name="Zhang R."/>
            <person name="Strauss S.H."/>
        </authorList>
    </citation>
    <scope>NUCLEOTIDE SEQUENCE</scope>
    <source>
        <strain evidence="8">GM15</strain>
        <tissue evidence="8">Leaf</tissue>
    </source>
</reference>
<evidence type="ECO:0000256" key="7">
    <source>
        <dbReference type="ARBA" id="ARBA00023033"/>
    </source>
</evidence>
<name>A0A8X7Z8P7_POPTO</name>
<evidence type="ECO:0000256" key="6">
    <source>
        <dbReference type="ARBA" id="ARBA00023004"/>
    </source>
</evidence>
<evidence type="ECO:0000256" key="1">
    <source>
        <dbReference type="ARBA" id="ARBA00001971"/>
    </source>
</evidence>
<evidence type="ECO:0000256" key="5">
    <source>
        <dbReference type="ARBA" id="ARBA00023002"/>
    </source>
</evidence>
<evidence type="ECO:0000256" key="4">
    <source>
        <dbReference type="ARBA" id="ARBA00022723"/>
    </source>
</evidence>
<dbReference type="EMBL" id="JAAWWB010000016">
    <property type="protein sequence ID" value="KAG6764696.1"/>
    <property type="molecule type" value="Genomic_DNA"/>
</dbReference>
<protein>
    <submittedName>
        <fullName evidence="8">Uncharacterized protein</fullName>
    </submittedName>
</protein>
<proteinExistence type="inferred from homology"/>
<dbReference type="GO" id="GO:0046872">
    <property type="term" value="F:metal ion binding"/>
    <property type="evidence" value="ECO:0007669"/>
    <property type="project" value="UniProtKB-KW"/>
</dbReference>
<gene>
    <name evidence="8" type="ORF">POTOM_032177</name>
</gene>
<dbReference type="PANTHER" id="PTHR47955:SF19">
    <property type="entry name" value="CYTOCHROME P450 71A9-LIKE ISOFORM X1"/>
    <property type="match status" value="1"/>
</dbReference>
<keyword evidence="4" id="KW-0479">Metal-binding</keyword>
<keyword evidence="3" id="KW-0349">Heme</keyword>
<accession>A0A8X7Z8P7</accession>
<evidence type="ECO:0000313" key="9">
    <source>
        <dbReference type="Proteomes" id="UP000886885"/>
    </source>
</evidence>
<comment type="cofactor">
    <cofactor evidence="1">
        <name>heme</name>
        <dbReference type="ChEBI" id="CHEBI:30413"/>
    </cofactor>
</comment>
<comment type="caution">
    <text evidence="8">The sequence shown here is derived from an EMBL/GenBank/DDBJ whole genome shotgun (WGS) entry which is preliminary data.</text>
</comment>
<comment type="similarity">
    <text evidence="2">Belongs to the cytochrome P450 family.</text>
</comment>
<evidence type="ECO:0000313" key="8">
    <source>
        <dbReference type="EMBL" id="KAG6764696.1"/>
    </source>
</evidence>
<dbReference type="Proteomes" id="UP000886885">
    <property type="component" value="Chromosome 8D"/>
</dbReference>
<evidence type="ECO:0000256" key="3">
    <source>
        <dbReference type="ARBA" id="ARBA00022617"/>
    </source>
</evidence>